<evidence type="ECO:0000313" key="3">
    <source>
        <dbReference type="Proteomes" id="UP001497512"/>
    </source>
</evidence>
<gene>
    <name evidence="2" type="ORF">CSSPTR1EN2_LOCUS22929</name>
</gene>
<evidence type="ECO:0000256" key="1">
    <source>
        <dbReference type="SAM" id="MobiDB-lite"/>
    </source>
</evidence>
<evidence type="ECO:0000313" key="2">
    <source>
        <dbReference type="EMBL" id="CAK9236512.1"/>
    </source>
</evidence>
<proteinExistence type="predicted"/>
<dbReference type="EMBL" id="OZ019901">
    <property type="protein sequence ID" value="CAK9236512.1"/>
    <property type="molecule type" value="Genomic_DNA"/>
</dbReference>
<sequence>MAFGKRSTAANGTGVNAKRSRKNAGAAVAENKVVGGPMTKFTDMRAASGRRMRVFGATVSEKMAYFRADMGLGFYVIAHPLHPIRRVAAKESATNKKVAATERKKQKIAHAVDVEYRKRAGVRENRATNLNAAL</sequence>
<keyword evidence="3" id="KW-1185">Reference proteome</keyword>
<feature type="region of interest" description="Disordered" evidence="1">
    <location>
        <begin position="1"/>
        <end position="28"/>
    </location>
</feature>
<protein>
    <submittedName>
        <fullName evidence="2">Uncharacterized protein</fullName>
    </submittedName>
</protein>
<name>A0ABP0V275_9BRYO</name>
<accession>A0ABP0V275</accession>
<organism evidence="2 3">
    <name type="scientific">Sphagnum troendelagicum</name>
    <dbReference type="NCBI Taxonomy" id="128251"/>
    <lineage>
        <taxon>Eukaryota</taxon>
        <taxon>Viridiplantae</taxon>
        <taxon>Streptophyta</taxon>
        <taxon>Embryophyta</taxon>
        <taxon>Bryophyta</taxon>
        <taxon>Sphagnophytina</taxon>
        <taxon>Sphagnopsida</taxon>
        <taxon>Sphagnales</taxon>
        <taxon>Sphagnaceae</taxon>
        <taxon>Sphagnum</taxon>
    </lineage>
</organism>
<dbReference type="Proteomes" id="UP001497512">
    <property type="component" value="Chromosome 9"/>
</dbReference>
<reference evidence="2" key="1">
    <citation type="submission" date="2024-02" db="EMBL/GenBank/DDBJ databases">
        <authorList>
            <consortium name="ELIXIR-Norway"/>
            <consortium name="Elixir Norway"/>
        </authorList>
    </citation>
    <scope>NUCLEOTIDE SEQUENCE</scope>
</reference>